<accession>A0A0A2LA39</accession>
<proteinExistence type="predicted"/>
<evidence type="ECO:0000313" key="2">
    <source>
        <dbReference type="Proteomes" id="UP000030104"/>
    </source>
</evidence>
<keyword evidence="2" id="KW-1185">Reference proteome</keyword>
<dbReference type="AlphaFoldDB" id="A0A0A2LA39"/>
<dbReference type="SUPFAM" id="SSF53335">
    <property type="entry name" value="S-adenosyl-L-methionine-dependent methyltransferases"/>
    <property type="match status" value="1"/>
</dbReference>
<dbReference type="OrthoDB" id="329835at2759"/>
<comment type="caution">
    <text evidence="1">The sequence shown here is derived from an EMBL/GenBank/DDBJ whole genome shotgun (WGS) entry which is preliminary data.</text>
</comment>
<gene>
    <name evidence="1" type="ORF">PITC_089320</name>
</gene>
<evidence type="ECO:0000313" key="1">
    <source>
        <dbReference type="EMBL" id="KGO76814.1"/>
    </source>
</evidence>
<organism evidence="1 2">
    <name type="scientific">Penicillium italicum</name>
    <name type="common">Blue mold</name>
    <dbReference type="NCBI Taxonomy" id="40296"/>
    <lineage>
        <taxon>Eukaryota</taxon>
        <taxon>Fungi</taxon>
        <taxon>Dikarya</taxon>
        <taxon>Ascomycota</taxon>
        <taxon>Pezizomycotina</taxon>
        <taxon>Eurotiomycetes</taxon>
        <taxon>Eurotiomycetidae</taxon>
        <taxon>Eurotiales</taxon>
        <taxon>Aspergillaceae</taxon>
        <taxon>Penicillium</taxon>
    </lineage>
</organism>
<reference evidence="1 2" key="1">
    <citation type="journal article" date="2015" name="Mol. Plant Microbe Interact.">
        <title>Genome, transcriptome, and functional analyses of Penicillium expansum provide new insights into secondary metabolism and pathogenicity.</title>
        <authorList>
            <person name="Ballester A.R."/>
            <person name="Marcet-Houben M."/>
            <person name="Levin E."/>
            <person name="Sela N."/>
            <person name="Selma-Lazaro C."/>
            <person name="Carmona L."/>
            <person name="Wisniewski M."/>
            <person name="Droby S."/>
            <person name="Gonzalez-Candelas L."/>
            <person name="Gabaldon T."/>
        </authorList>
    </citation>
    <scope>NUCLEOTIDE SEQUENCE [LARGE SCALE GENOMIC DNA]</scope>
    <source>
        <strain evidence="1 2">PHI-1</strain>
    </source>
</reference>
<protein>
    <submittedName>
        <fullName evidence="1">Uncharacterized protein</fullName>
    </submittedName>
</protein>
<name>A0A0A2LA39_PENIT</name>
<dbReference type="EMBL" id="JQGA01000237">
    <property type="protein sequence ID" value="KGO76814.1"/>
    <property type="molecule type" value="Genomic_DNA"/>
</dbReference>
<dbReference type="STRING" id="40296.A0A0A2LA39"/>
<dbReference type="Proteomes" id="UP000030104">
    <property type="component" value="Unassembled WGS sequence"/>
</dbReference>
<dbReference type="InterPro" id="IPR029063">
    <property type="entry name" value="SAM-dependent_MTases_sf"/>
</dbReference>
<sequence length="161" mass="17566">MSPRRSAAPGQVLEHVAYHTKHEKFMNLIIYGLLEKDAHLIETYGSTITRTAVAPPSASTDTLLSNLLQDEPAHAAEHKLAALVGQKFAELITEKEDGLKLIFGTPESREIAADLYSNSPVNTVWIKQLERFFERVLGRLPKDGEPICILEVGGGTGGTTS</sequence>
<dbReference type="HOGENOM" id="CLU_1644283_0_0_1"/>
<dbReference type="PhylomeDB" id="A0A0A2LA39"/>